<dbReference type="AlphaFoldDB" id="B9SVT6"/>
<proteinExistence type="predicted"/>
<dbReference type="InParanoid" id="B9SVT6"/>
<dbReference type="Proteomes" id="UP000008311">
    <property type="component" value="Unassembled WGS sequence"/>
</dbReference>
<feature type="region of interest" description="Disordered" evidence="1">
    <location>
        <begin position="40"/>
        <end position="71"/>
    </location>
</feature>
<name>B9SVT6_RICCO</name>
<sequence>MHSGKMVKLWEEENREVGYCKEEGILEIADWRDSKRLEGESKVMMSKWSKERNEEEREKELGGKKGSSRRM</sequence>
<evidence type="ECO:0000313" key="3">
    <source>
        <dbReference type="Proteomes" id="UP000008311"/>
    </source>
</evidence>
<protein>
    <submittedName>
        <fullName evidence="2">Uncharacterized protein</fullName>
    </submittedName>
</protein>
<keyword evidence="3" id="KW-1185">Reference proteome</keyword>
<gene>
    <name evidence="2" type="ORF">RCOM_1287830</name>
</gene>
<evidence type="ECO:0000256" key="1">
    <source>
        <dbReference type="SAM" id="MobiDB-lite"/>
    </source>
</evidence>
<reference evidence="3" key="1">
    <citation type="journal article" date="2010" name="Nat. Biotechnol.">
        <title>Draft genome sequence of the oilseed species Ricinus communis.</title>
        <authorList>
            <person name="Chan A.P."/>
            <person name="Crabtree J."/>
            <person name="Zhao Q."/>
            <person name="Lorenzi H."/>
            <person name="Orvis J."/>
            <person name="Puiu D."/>
            <person name="Melake-Berhan A."/>
            <person name="Jones K.M."/>
            <person name="Redman J."/>
            <person name="Chen G."/>
            <person name="Cahoon E.B."/>
            <person name="Gedil M."/>
            <person name="Stanke M."/>
            <person name="Haas B.J."/>
            <person name="Wortman J.R."/>
            <person name="Fraser-Liggett C.M."/>
            <person name="Ravel J."/>
            <person name="Rabinowicz P.D."/>
        </authorList>
    </citation>
    <scope>NUCLEOTIDE SEQUENCE [LARGE SCALE GENOMIC DNA]</scope>
    <source>
        <strain evidence="3">cv. Hale</strain>
    </source>
</reference>
<feature type="compositionally biased region" description="Basic and acidic residues" evidence="1">
    <location>
        <begin position="48"/>
        <end position="63"/>
    </location>
</feature>
<dbReference type="EMBL" id="EQ974175">
    <property type="protein sequence ID" value="EEF32274.1"/>
    <property type="molecule type" value="Genomic_DNA"/>
</dbReference>
<organism evidence="2 3">
    <name type="scientific">Ricinus communis</name>
    <name type="common">Castor bean</name>
    <dbReference type="NCBI Taxonomy" id="3988"/>
    <lineage>
        <taxon>Eukaryota</taxon>
        <taxon>Viridiplantae</taxon>
        <taxon>Streptophyta</taxon>
        <taxon>Embryophyta</taxon>
        <taxon>Tracheophyta</taxon>
        <taxon>Spermatophyta</taxon>
        <taxon>Magnoliopsida</taxon>
        <taxon>eudicotyledons</taxon>
        <taxon>Gunneridae</taxon>
        <taxon>Pentapetalae</taxon>
        <taxon>rosids</taxon>
        <taxon>fabids</taxon>
        <taxon>Malpighiales</taxon>
        <taxon>Euphorbiaceae</taxon>
        <taxon>Acalyphoideae</taxon>
        <taxon>Acalypheae</taxon>
        <taxon>Ricinus</taxon>
    </lineage>
</organism>
<accession>B9SVT6</accession>
<evidence type="ECO:0000313" key="2">
    <source>
        <dbReference type="EMBL" id="EEF32274.1"/>
    </source>
</evidence>